<comment type="caution">
    <text evidence="3">The sequence shown here is derived from an EMBL/GenBank/DDBJ whole genome shotgun (WGS) entry which is preliminary data.</text>
</comment>
<dbReference type="Gene3D" id="3.40.50.2000">
    <property type="entry name" value="Glycogen Phosphorylase B"/>
    <property type="match status" value="2"/>
</dbReference>
<evidence type="ECO:0000313" key="4">
    <source>
        <dbReference type="Proteomes" id="UP000465241"/>
    </source>
</evidence>
<dbReference type="InterPro" id="IPR051199">
    <property type="entry name" value="LPS_LOS_Heptosyltrfase"/>
</dbReference>
<reference evidence="3 4" key="1">
    <citation type="journal article" date="2019" name="Emerg. Microbes Infect.">
        <title>Comprehensive subspecies identification of 175 nontuberculous mycobacteria species based on 7547 genomic profiles.</title>
        <authorList>
            <person name="Matsumoto Y."/>
            <person name="Kinjo T."/>
            <person name="Motooka D."/>
            <person name="Nabeya D."/>
            <person name="Jung N."/>
            <person name="Uechi K."/>
            <person name="Horii T."/>
            <person name="Iida T."/>
            <person name="Fujita J."/>
            <person name="Nakamura S."/>
        </authorList>
    </citation>
    <scope>NUCLEOTIDE SEQUENCE [LARGE SCALE GENOMIC DNA]</scope>
    <source>
        <strain evidence="3 4">JCM 13392</strain>
    </source>
</reference>
<keyword evidence="4" id="KW-1185">Reference proteome</keyword>
<organism evidence="3 4">
    <name type="scientific">Mycolicibacterium murale</name>
    <dbReference type="NCBI Taxonomy" id="182220"/>
    <lineage>
        <taxon>Bacteria</taxon>
        <taxon>Bacillati</taxon>
        <taxon>Actinomycetota</taxon>
        <taxon>Actinomycetes</taxon>
        <taxon>Mycobacteriales</taxon>
        <taxon>Mycobacteriaceae</taxon>
        <taxon>Mycolicibacterium</taxon>
    </lineage>
</organism>
<dbReference type="PANTHER" id="PTHR30160">
    <property type="entry name" value="TETRAACYLDISACCHARIDE 4'-KINASE-RELATED"/>
    <property type="match status" value="1"/>
</dbReference>
<dbReference type="AlphaFoldDB" id="A0A7I9WSN5"/>
<dbReference type="RefSeq" id="WP_246244082.1">
    <property type="nucleotide sequence ID" value="NZ_BAAAMC010000034.1"/>
</dbReference>
<evidence type="ECO:0000256" key="1">
    <source>
        <dbReference type="ARBA" id="ARBA00022676"/>
    </source>
</evidence>
<dbReference type="EMBL" id="BLKT01000003">
    <property type="protein sequence ID" value="GFG60217.1"/>
    <property type="molecule type" value="Genomic_DNA"/>
</dbReference>
<evidence type="ECO:0000313" key="3">
    <source>
        <dbReference type="EMBL" id="GFG60217.1"/>
    </source>
</evidence>
<keyword evidence="2 3" id="KW-0808">Transferase</keyword>
<dbReference type="SUPFAM" id="SSF53756">
    <property type="entry name" value="UDP-Glycosyltransferase/glycogen phosphorylase"/>
    <property type="match status" value="1"/>
</dbReference>
<name>A0A7I9WSN5_9MYCO</name>
<gene>
    <name evidence="3" type="ORF">MMUR_43530</name>
</gene>
<dbReference type="GO" id="GO:0009244">
    <property type="term" value="P:lipopolysaccharide core region biosynthetic process"/>
    <property type="evidence" value="ECO:0007669"/>
    <property type="project" value="TreeGrafter"/>
</dbReference>
<dbReference type="CDD" id="cd03789">
    <property type="entry name" value="GT9_LPS_heptosyltransferase"/>
    <property type="match status" value="1"/>
</dbReference>
<dbReference type="Pfam" id="PF01075">
    <property type="entry name" value="Glyco_transf_9"/>
    <property type="match status" value="1"/>
</dbReference>
<dbReference type="Proteomes" id="UP000465241">
    <property type="component" value="Unassembled WGS sequence"/>
</dbReference>
<accession>A0A7I9WSN5</accession>
<dbReference type="GO" id="GO:0008713">
    <property type="term" value="F:ADP-heptose-lipopolysaccharide heptosyltransferase activity"/>
    <property type="evidence" value="ECO:0007669"/>
    <property type="project" value="TreeGrafter"/>
</dbReference>
<dbReference type="PANTHER" id="PTHR30160:SF1">
    <property type="entry name" value="LIPOPOLYSACCHARIDE 1,2-N-ACETYLGLUCOSAMINETRANSFERASE-RELATED"/>
    <property type="match status" value="1"/>
</dbReference>
<proteinExistence type="predicted"/>
<sequence length="310" mass="33477">MTEDILVLRALGLGDLMTAVPALRGLRRAHPDARITLATPESLHAMAFLTGAIDGVLATPRLGQLPVPPQRPTLAVNLHGRGPQSHADLRRTRPHRLFGHAHPDHPELLGPCWPADRHEIDRWCELLQWYGIDCDPLDVHVSAQQRNWLHTGAVVIHPGASALSRRWPALRYAVVAAHLHRQGAEVVITGDPSERLLAEYVAQRAGLPATAVLAGTQTVTDLLALIEDAALLICGDTGVAHLATATATASVLLFGPTPPQQWGPRTAGPHAVLWRGGTGDPHDDRPDRGLLEIGIEQVLDNAERMLRSSV</sequence>
<protein>
    <submittedName>
        <fullName evidence="3">Glycosyl transferase</fullName>
    </submittedName>
</protein>
<evidence type="ECO:0000256" key="2">
    <source>
        <dbReference type="ARBA" id="ARBA00022679"/>
    </source>
</evidence>
<keyword evidence="1" id="KW-0328">Glycosyltransferase</keyword>
<dbReference type="GO" id="GO:0005829">
    <property type="term" value="C:cytosol"/>
    <property type="evidence" value="ECO:0007669"/>
    <property type="project" value="TreeGrafter"/>
</dbReference>
<dbReference type="InterPro" id="IPR002201">
    <property type="entry name" value="Glyco_trans_9"/>
</dbReference>